<feature type="region of interest" description="Disordered" evidence="2">
    <location>
        <begin position="406"/>
        <end position="431"/>
    </location>
</feature>
<name>A0A6J5LBJ1_9CAUD</name>
<evidence type="ECO:0000256" key="2">
    <source>
        <dbReference type="SAM" id="MobiDB-lite"/>
    </source>
</evidence>
<feature type="region of interest" description="Disordered" evidence="2">
    <location>
        <begin position="21"/>
        <end position="57"/>
    </location>
</feature>
<evidence type="ECO:0000256" key="1">
    <source>
        <dbReference type="SAM" id="Coils"/>
    </source>
</evidence>
<reference evidence="3" key="1">
    <citation type="submission" date="2020-04" db="EMBL/GenBank/DDBJ databases">
        <authorList>
            <person name="Chiriac C."/>
            <person name="Salcher M."/>
            <person name="Ghai R."/>
            <person name="Kavagutti S V."/>
        </authorList>
    </citation>
    <scope>NUCLEOTIDE SEQUENCE</scope>
</reference>
<protein>
    <submittedName>
        <fullName evidence="3">Uncharacterized protein</fullName>
    </submittedName>
</protein>
<feature type="coiled-coil region" evidence="1">
    <location>
        <begin position="93"/>
        <end position="120"/>
    </location>
</feature>
<feature type="compositionally biased region" description="Acidic residues" evidence="2">
    <location>
        <begin position="412"/>
        <end position="422"/>
    </location>
</feature>
<feature type="compositionally biased region" description="Basic and acidic residues" evidence="2">
    <location>
        <begin position="23"/>
        <end position="40"/>
    </location>
</feature>
<evidence type="ECO:0000313" key="3">
    <source>
        <dbReference type="EMBL" id="CAB4130250.1"/>
    </source>
</evidence>
<accession>A0A6J5LBJ1</accession>
<proteinExistence type="predicted"/>
<organism evidence="3">
    <name type="scientific">uncultured Caudovirales phage</name>
    <dbReference type="NCBI Taxonomy" id="2100421"/>
    <lineage>
        <taxon>Viruses</taxon>
        <taxon>Duplodnaviria</taxon>
        <taxon>Heunggongvirae</taxon>
        <taxon>Uroviricota</taxon>
        <taxon>Caudoviricetes</taxon>
        <taxon>Peduoviridae</taxon>
        <taxon>Maltschvirus</taxon>
        <taxon>Maltschvirus maltsch</taxon>
    </lineage>
</organism>
<sequence>MKKELLVKRLVSRINEAPIGYEGPERMASDIQSKFEKGETPHSGSKAFPEITPEGPDKPSNFEQLIASQRFKDVIGRLKRYTGLQDVTSQNAMMQLQMMVMNAMQEIAQIESENKEYLEELAIEVVQKEFAIPEGALQYDVKLVQPNDIDSSKLSPKGEEPSEEEIENMFGSEEEQEQLEDFMDSFEKFDLEKAKRRFINSLIQGAAKQSSYMFELLNRELNAINPRLLNMYGVFMSFADSLYWLMPDSMVQGMAGDGESTFGMSELDAKTDPPTVKARGVNLPILIHELAKGVMEIAGTYGLPKDKTRQEAVINSQDTVVGEIWDMRLGPVIWQKFRESYPDELFDDDKRNLQQYFLVKFAELTPNEFFAMAREILSGSPKGKKMVKDMVDEIVEELKGYEYEDSMKKYEDDDDDDDEDFDDFLKGLGIN</sequence>
<gene>
    <name evidence="3" type="ORF">UFOVP117_330</name>
</gene>
<keyword evidence="1" id="KW-0175">Coiled coil</keyword>
<dbReference type="EMBL" id="LR796235">
    <property type="protein sequence ID" value="CAB4130250.1"/>
    <property type="molecule type" value="Genomic_DNA"/>
</dbReference>